<evidence type="ECO:0000256" key="1">
    <source>
        <dbReference type="SAM" id="MobiDB-lite"/>
    </source>
</evidence>
<dbReference type="InterPro" id="IPR040025">
    <property type="entry name" value="Znf622/Rei1/Reh1"/>
</dbReference>
<dbReference type="PANTHER" id="PTHR13182:SF8">
    <property type="entry name" value="CYTOPLASMIC 60S SUBUNIT BIOGENESIS FACTOR ZNF622"/>
    <property type="match status" value="1"/>
</dbReference>
<evidence type="ECO:0000313" key="4">
    <source>
        <dbReference type="Proteomes" id="UP000232323"/>
    </source>
</evidence>
<comment type="caution">
    <text evidence="3">The sequence shown here is derived from an EMBL/GenBank/DDBJ whole genome shotgun (WGS) entry which is preliminary data.</text>
</comment>
<dbReference type="OrthoDB" id="19329at2759"/>
<feature type="compositionally biased region" description="Basic and acidic residues" evidence="1">
    <location>
        <begin position="120"/>
        <end position="135"/>
    </location>
</feature>
<dbReference type="EMBL" id="BEGY01000042">
    <property type="protein sequence ID" value="GAX79479.1"/>
    <property type="molecule type" value="Genomic_DNA"/>
</dbReference>
<dbReference type="STRING" id="1157962.A0A250X995"/>
<dbReference type="Proteomes" id="UP000232323">
    <property type="component" value="Unassembled WGS sequence"/>
</dbReference>
<evidence type="ECO:0000313" key="3">
    <source>
        <dbReference type="EMBL" id="GAX79479.1"/>
    </source>
</evidence>
<dbReference type="GO" id="GO:0042273">
    <property type="term" value="P:ribosomal large subunit biogenesis"/>
    <property type="evidence" value="ECO:0007669"/>
    <property type="project" value="TreeGrafter"/>
</dbReference>
<dbReference type="PANTHER" id="PTHR13182">
    <property type="entry name" value="ZINC FINGER PROTEIN 622"/>
    <property type="match status" value="1"/>
</dbReference>
<dbReference type="InterPro" id="IPR041661">
    <property type="entry name" value="ZN622/Rei1/Reh1_Znf-C2H2"/>
</dbReference>
<accession>A0A250X995</accession>
<evidence type="ECO:0000259" key="2">
    <source>
        <dbReference type="Pfam" id="PF12756"/>
    </source>
</evidence>
<reference evidence="3 4" key="1">
    <citation type="submission" date="2017-08" db="EMBL/GenBank/DDBJ databases">
        <title>Acidophilic green algal genome provides insights into adaptation to an acidic environment.</title>
        <authorList>
            <person name="Hirooka S."/>
            <person name="Hirose Y."/>
            <person name="Kanesaki Y."/>
            <person name="Higuchi S."/>
            <person name="Fujiwara T."/>
            <person name="Onuma R."/>
            <person name="Era A."/>
            <person name="Ohbayashi R."/>
            <person name="Uzuka A."/>
            <person name="Nozaki H."/>
            <person name="Yoshikawa H."/>
            <person name="Miyagishima S.Y."/>
        </authorList>
    </citation>
    <scope>NUCLEOTIDE SEQUENCE [LARGE SCALE GENOMIC DNA]</scope>
    <source>
        <strain evidence="3 4">NIES-2499</strain>
    </source>
</reference>
<feature type="region of interest" description="Disordered" evidence="1">
    <location>
        <begin position="103"/>
        <end position="142"/>
    </location>
</feature>
<name>A0A250X995_9CHLO</name>
<feature type="compositionally biased region" description="Acidic residues" evidence="1">
    <location>
        <begin position="158"/>
        <end position="171"/>
    </location>
</feature>
<feature type="domain" description="ZN622/Rei1/Reh1 zinc finger C2H2-type" evidence="2">
    <location>
        <begin position="206"/>
        <end position="303"/>
    </location>
</feature>
<dbReference type="AlphaFoldDB" id="A0A250X995"/>
<dbReference type="GO" id="GO:0030687">
    <property type="term" value="C:preribosome, large subunit precursor"/>
    <property type="evidence" value="ECO:0007669"/>
    <property type="project" value="TreeGrafter"/>
</dbReference>
<protein>
    <recommendedName>
        <fullName evidence="2">ZN622/Rei1/Reh1 zinc finger C2H2-type domain-containing protein</fullName>
    </recommendedName>
</protein>
<proteinExistence type="predicted"/>
<dbReference type="Pfam" id="PF12756">
    <property type="entry name" value="zf-C2H2_2"/>
    <property type="match status" value="1"/>
</dbReference>
<keyword evidence="4" id="KW-1185">Reference proteome</keyword>
<feature type="compositionally biased region" description="Basic and acidic residues" evidence="1">
    <location>
        <begin position="184"/>
        <end position="196"/>
    </location>
</feature>
<gene>
    <name evidence="3" type="ORF">CEUSTIGMA_g6920.t1</name>
</gene>
<sequence length="433" mass="49460">MEISYARSTIDGSYYCSTSGTTFSDKQSYMDHMKSDYHKYNLKRKVAGLPPVTKEWFETRKAQLASGSIAVNVAKVWIDPLTKKKFSNQNTYLAHIKSKKYQDLVKKSGQPPPGPIIVNKHSEADHSRTTEHDMSHGQPTRSFATTFSSMKPACSELQENEALEESDDESGWETASTSDEDVLEATHEHQNDEGETHWDDWDVCKSLFDNHCSPSMDLNLEYMYRKFGFYFPDAEYLQDPEGLLKYLGAKLQYGRVPLYSRGDDENAKHFKSLHAVQRHMVDLNQCRMAYEDNEEEYSQFYDYGDVLESVAGNEHDYVISNSVEPAQVLGTSELLLPGAGKNSCIVLGAREFARYYKQRLRPGDERLSVTVNTMHSRYRSLGITLIEGKKTLGEKIKCAKSSKDLKWEGKREVKRLEFSNFLKKLGKGIGREF</sequence>
<feature type="region of interest" description="Disordered" evidence="1">
    <location>
        <begin position="155"/>
        <end position="196"/>
    </location>
</feature>
<organism evidence="3 4">
    <name type="scientific">Chlamydomonas eustigma</name>
    <dbReference type="NCBI Taxonomy" id="1157962"/>
    <lineage>
        <taxon>Eukaryota</taxon>
        <taxon>Viridiplantae</taxon>
        <taxon>Chlorophyta</taxon>
        <taxon>core chlorophytes</taxon>
        <taxon>Chlorophyceae</taxon>
        <taxon>CS clade</taxon>
        <taxon>Chlamydomonadales</taxon>
        <taxon>Chlamydomonadaceae</taxon>
        <taxon>Chlamydomonas</taxon>
    </lineage>
</organism>